<proteinExistence type="inferred from homology"/>
<evidence type="ECO:0000259" key="9">
    <source>
        <dbReference type="Pfam" id="PF01515"/>
    </source>
</evidence>
<evidence type="ECO:0000256" key="1">
    <source>
        <dbReference type="ARBA" id="ARBA00000705"/>
    </source>
</evidence>
<sequence>MSELLTQIKNKASQQKKMIALPEATEPRMVKATQQILQEGFADITLIGDQDEIEKVANNEGVDLSGAEILNPKETDKNDDYAEKLFELRQHKGITMEDAQKIVEDPLYFAALMVKAGDADGYVGGAVNTTGDTFRPALQIIKTAPGISVVSSSFIMLVPDCEYGDNGVFVFSDCALNPNPDKNQMAEIAITTAETAKNLAGIDPKVGMLSFSTKGSADHELAQKVVEATKIAKDKEPDMMIDGELQLDAAIMPSVGEKKAPGSEVAGNANTLIFPDLQSGNIGYKLVQRLAGARAVGPVTQGFAMPVNDLSRGCSVQDIVDIAAITSVQAQG</sequence>
<dbReference type="PANTHER" id="PTHR43356:SF3">
    <property type="entry name" value="PHOSPHATE ACETYLTRANSFERASE"/>
    <property type="match status" value="1"/>
</dbReference>
<reference evidence="10 11" key="1">
    <citation type="submission" date="2008-04" db="EMBL/GenBank/DDBJ databases">
        <title>Complete sequence of chromosome of Natranaerobius thermophilus JW/NM-WN-LF.</title>
        <authorList>
            <consortium name="US DOE Joint Genome Institute"/>
            <person name="Copeland A."/>
            <person name="Lucas S."/>
            <person name="Lapidus A."/>
            <person name="Glavina del Rio T."/>
            <person name="Dalin E."/>
            <person name="Tice H."/>
            <person name="Bruce D."/>
            <person name="Goodwin L."/>
            <person name="Pitluck S."/>
            <person name="Chertkov O."/>
            <person name="Brettin T."/>
            <person name="Detter J.C."/>
            <person name="Han C."/>
            <person name="Kuske C.R."/>
            <person name="Schmutz J."/>
            <person name="Larimer F."/>
            <person name="Land M."/>
            <person name="Hauser L."/>
            <person name="Kyrpides N."/>
            <person name="Lykidis A."/>
            <person name="Mesbah N.M."/>
            <person name="Wiegel J."/>
        </authorList>
    </citation>
    <scope>NUCLEOTIDE SEQUENCE [LARGE SCALE GENOMIC DNA]</scope>
    <source>
        <strain evidence="11">ATCC BAA-1301 / DSM 18059 / JW/NM-WN-LF</strain>
    </source>
</reference>
<dbReference type="InterPro" id="IPR002505">
    <property type="entry name" value="PTA_PTB"/>
</dbReference>
<evidence type="ECO:0000256" key="8">
    <source>
        <dbReference type="ARBA" id="ARBA00031108"/>
    </source>
</evidence>
<dbReference type="AlphaFoldDB" id="B2A4L3"/>
<dbReference type="Gene3D" id="3.40.50.10950">
    <property type="match status" value="1"/>
</dbReference>
<dbReference type="RefSeq" id="WP_012448057.1">
    <property type="nucleotide sequence ID" value="NC_010718.1"/>
</dbReference>
<dbReference type="PIRSF" id="PIRSF000428">
    <property type="entry name" value="P_Ac_trans"/>
    <property type="match status" value="1"/>
</dbReference>
<keyword evidence="6 10" id="KW-0808">Transferase</keyword>
<dbReference type="InParanoid" id="B2A4L3"/>
<dbReference type="NCBIfam" id="TIGR00651">
    <property type="entry name" value="pta"/>
    <property type="match status" value="1"/>
</dbReference>
<accession>B2A4L3</accession>
<evidence type="ECO:0000256" key="5">
    <source>
        <dbReference type="ARBA" id="ARBA00021528"/>
    </source>
</evidence>
<dbReference type="InterPro" id="IPR042112">
    <property type="entry name" value="P_AcTrfase_dom2"/>
</dbReference>
<protein>
    <recommendedName>
        <fullName evidence="5">Phosphate acetyltransferase</fullName>
        <ecNumber evidence="4">2.3.1.8</ecNumber>
    </recommendedName>
    <alternativeName>
        <fullName evidence="8">Phosphotransacetylase</fullName>
    </alternativeName>
</protein>
<evidence type="ECO:0000313" key="10">
    <source>
        <dbReference type="EMBL" id="ACB85188.1"/>
    </source>
</evidence>
<dbReference type="Proteomes" id="UP000001683">
    <property type="component" value="Chromosome"/>
</dbReference>
<dbReference type="OrthoDB" id="9805787at2"/>
<comment type="pathway">
    <text evidence="2">Metabolic intermediate biosynthesis; acetyl-CoA biosynthesis; acetyl-CoA from acetate: step 2/2.</text>
</comment>
<reference evidence="10 11" key="2">
    <citation type="journal article" date="2011" name="J. Bacteriol.">
        <title>Complete genome sequence of the anaerobic, halophilic alkalithermophile Natranaerobius thermophilus JW/NM-WN-LF.</title>
        <authorList>
            <person name="Zhao B."/>
            <person name="Mesbah N.M."/>
            <person name="Dalin E."/>
            <person name="Goodwin L."/>
            <person name="Nolan M."/>
            <person name="Pitluck S."/>
            <person name="Chertkov O."/>
            <person name="Brettin T.S."/>
            <person name="Han J."/>
            <person name="Larimer F.W."/>
            <person name="Land M.L."/>
            <person name="Hauser L."/>
            <person name="Kyrpides N."/>
            <person name="Wiegel J."/>
        </authorList>
    </citation>
    <scope>NUCLEOTIDE SEQUENCE [LARGE SCALE GENOMIC DNA]</scope>
    <source>
        <strain evidence="11">ATCC BAA-1301 / DSM 18059 / JW/NM-WN-LF</strain>
    </source>
</reference>
<keyword evidence="11" id="KW-1185">Reference proteome</keyword>
<dbReference type="KEGG" id="nth:Nther_1614"/>
<dbReference type="eggNOG" id="COG0280">
    <property type="taxonomic scope" value="Bacteria"/>
</dbReference>
<dbReference type="FunCoup" id="B2A4L3">
    <property type="interactions" value="110"/>
</dbReference>
<evidence type="ECO:0000256" key="3">
    <source>
        <dbReference type="ARBA" id="ARBA00005656"/>
    </source>
</evidence>
<dbReference type="NCBIfam" id="NF007233">
    <property type="entry name" value="PRK09653.1"/>
    <property type="match status" value="1"/>
</dbReference>
<evidence type="ECO:0000256" key="6">
    <source>
        <dbReference type="ARBA" id="ARBA00022679"/>
    </source>
</evidence>
<organism evidence="10 11">
    <name type="scientific">Natranaerobius thermophilus (strain ATCC BAA-1301 / DSM 18059 / JW/NM-WN-LF)</name>
    <dbReference type="NCBI Taxonomy" id="457570"/>
    <lineage>
        <taxon>Bacteria</taxon>
        <taxon>Bacillati</taxon>
        <taxon>Bacillota</taxon>
        <taxon>Clostridia</taxon>
        <taxon>Natranaerobiales</taxon>
        <taxon>Natranaerobiaceae</taxon>
        <taxon>Natranaerobius</taxon>
    </lineage>
</organism>
<comment type="similarity">
    <text evidence="3">Belongs to the phosphate acetyltransferase and butyryltransferase family.</text>
</comment>
<feature type="domain" description="Phosphate acetyl/butaryl transferase" evidence="9">
    <location>
        <begin position="5"/>
        <end position="326"/>
    </location>
</feature>
<dbReference type="InterPro" id="IPR042113">
    <property type="entry name" value="P_AcTrfase_dom1"/>
</dbReference>
<dbReference type="InterPro" id="IPR012147">
    <property type="entry name" value="P_Ac_Bu_trans"/>
</dbReference>
<dbReference type="SUPFAM" id="SSF53659">
    <property type="entry name" value="Isocitrate/Isopropylmalate dehydrogenase-like"/>
    <property type="match status" value="1"/>
</dbReference>
<dbReference type="EC" id="2.3.1.8" evidence="4"/>
<evidence type="ECO:0000256" key="4">
    <source>
        <dbReference type="ARBA" id="ARBA00012707"/>
    </source>
</evidence>
<keyword evidence="7 10" id="KW-0012">Acyltransferase</keyword>
<dbReference type="NCBIfam" id="NF004167">
    <property type="entry name" value="PRK05632.1"/>
    <property type="match status" value="1"/>
</dbReference>
<dbReference type="HOGENOM" id="CLU_019723_0_1_9"/>
<comment type="catalytic activity">
    <reaction evidence="1">
        <text>acetyl-CoA + phosphate = acetyl phosphate + CoA</text>
        <dbReference type="Rhea" id="RHEA:19521"/>
        <dbReference type="ChEBI" id="CHEBI:22191"/>
        <dbReference type="ChEBI" id="CHEBI:43474"/>
        <dbReference type="ChEBI" id="CHEBI:57287"/>
        <dbReference type="ChEBI" id="CHEBI:57288"/>
        <dbReference type="EC" id="2.3.1.8"/>
    </reaction>
</comment>
<dbReference type="PANTHER" id="PTHR43356">
    <property type="entry name" value="PHOSPHATE ACETYLTRANSFERASE"/>
    <property type="match status" value="1"/>
</dbReference>
<evidence type="ECO:0000256" key="2">
    <source>
        <dbReference type="ARBA" id="ARBA00004989"/>
    </source>
</evidence>
<dbReference type="InterPro" id="IPR004614">
    <property type="entry name" value="P_AcTrfase"/>
</dbReference>
<evidence type="ECO:0000313" key="11">
    <source>
        <dbReference type="Proteomes" id="UP000001683"/>
    </source>
</evidence>
<dbReference type="STRING" id="457570.Nther_1614"/>
<dbReference type="EMBL" id="CP001034">
    <property type="protein sequence ID" value="ACB85188.1"/>
    <property type="molecule type" value="Genomic_DNA"/>
</dbReference>
<gene>
    <name evidence="10" type="ordered locus">Nther_1614</name>
</gene>
<dbReference type="Pfam" id="PF01515">
    <property type="entry name" value="PTA_PTB"/>
    <property type="match status" value="1"/>
</dbReference>
<name>B2A4L3_NATTJ</name>
<evidence type="ECO:0000256" key="7">
    <source>
        <dbReference type="ARBA" id="ARBA00023315"/>
    </source>
</evidence>
<dbReference type="Gene3D" id="3.40.50.10750">
    <property type="entry name" value="Isocitrate/Isopropylmalate dehydrogenase-like"/>
    <property type="match status" value="1"/>
</dbReference>
<dbReference type="InterPro" id="IPR050500">
    <property type="entry name" value="Phos_Acetyltrans/Butyryltrans"/>
</dbReference>
<dbReference type="GO" id="GO:0008959">
    <property type="term" value="F:phosphate acetyltransferase activity"/>
    <property type="evidence" value="ECO:0007669"/>
    <property type="project" value="UniProtKB-EC"/>
</dbReference>